<dbReference type="PANTHER" id="PTHR13618">
    <property type="entry name" value="LEUCINE ZIPPER CONTAINING TRANSCRIPTION FACTOR LZF1"/>
    <property type="match status" value="1"/>
</dbReference>
<organism evidence="2 3">
    <name type="scientific">Linnemannia schmuckeri</name>
    <dbReference type="NCBI Taxonomy" id="64567"/>
    <lineage>
        <taxon>Eukaryota</taxon>
        <taxon>Fungi</taxon>
        <taxon>Fungi incertae sedis</taxon>
        <taxon>Mucoromycota</taxon>
        <taxon>Mortierellomycotina</taxon>
        <taxon>Mortierellomycetes</taxon>
        <taxon>Mortierellales</taxon>
        <taxon>Mortierellaceae</taxon>
        <taxon>Linnemannia</taxon>
    </lineage>
</organism>
<dbReference type="PANTHER" id="PTHR13618:SF1">
    <property type="entry name" value="PROTEIN ROGDI HOMOLOG"/>
    <property type="match status" value="1"/>
</dbReference>
<sequence length="588" mass="60589">MPPLTTLEQELAEEEKVLRAEQEWFLTTQVTPSLDAIQKALVACQDAARLQDDVMGALTLAISSPNNDTLKGFVTLSGSFIVKGELTIKLPKLPVVKAAIHSQIPANISVAQSLLTASNTTTGGGASSSSASSVTGALGGGMDKTNPEEPHATATEGAEASIADDGQGSQQLPTTAQGLVAALGAATGIGAGSLIATAPASTPATVPSSASAGVTAGSGIPSVPTPQTNTHQVLHSYRPPGHVTQPYALEQLRDVQNHIAQAVFRLEDYRKWRGEATNVGEGTTLDIKEITRALKTMLELLERHIRASIEAMAQPGKEKLYPFRVCDPKIFSPALSEDFVIEFYIRDSQLVCAAYALQLSSGSGSGQSSSTGNVLTNYLQHALPGASSTSGPSLTHTVQSSSSALTAAAGASAGASSGSSSDHHPLASIALVHNGHTGSGGGGGGGGRGGQGTPRASSPPHHHNGISGHPSHASHQSHLTQHSGQGGNGGVGGRTAKPWSPTRSPSTPQISHHPEPVILPTSDKIGQTSKGGINKYRGKIATTIEDKVVQVQSPKLAEISARLIQAENLCRRLLHFLVLQDSVTASPY</sequence>
<proteinExistence type="predicted"/>
<protein>
    <submittedName>
        <fullName evidence="2">Uncharacterized protein</fullName>
    </submittedName>
</protein>
<feature type="region of interest" description="Disordered" evidence="1">
    <location>
        <begin position="119"/>
        <end position="172"/>
    </location>
</feature>
<reference evidence="2" key="1">
    <citation type="journal article" date="2020" name="Fungal Divers.">
        <title>Resolving the Mortierellaceae phylogeny through synthesis of multi-gene phylogenetics and phylogenomics.</title>
        <authorList>
            <person name="Vandepol N."/>
            <person name="Liber J."/>
            <person name="Desiro A."/>
            <person name="Na H."/>
            <person name="Kennedy M."/>
            <person name="Barry K."/>
            <person name="Grigoriev I.V."/>
            <person name="Miller A.N."/>
            <person name="O'Donnell K."/>
            <person name="Stajich J.E."/>
            <person name="Bonito G."/>
        </authorList>
    </citation>
    <scope>NUCLEOTIDE SEQUENCE</scope>
    <source>
        <strain evidence="2">NRRL 6426</strain>
    </source>
</reference>
<dbReference type="Proteomes" id="UP000748756">
    <property type="component" value="Unassembled WGS sequence"/>
</dbReference>
<feature type="compositionally biased region" description="Gly residues" evidence="1">
    <location>
        <begin position="484"/>
        <end position="493"/>
    </location>
</feature>
<dbReference type="Pfam" id="PF10259">
    <property type="entry name" value="Rogdi_lz"/>
    <property type="match status" value="2"/>
</dbReference>
<feature type="compositionally biased region" description="Polar residues" evidence="1">
    <location>
        <begin position="501"/>
        <end position="510"/>
    </location>
</feature>
<dbReference type="AlphaFoldDB" id="A0A9P5RP79"/>
<gene>
    <name evidence="2" type="ORF">BG015_002305</name>
</gene>
<keyword evidence="3" id="KW-1185">Reference proteome</keyword>
<feature type="region of interest" description="Disordered" evidence="1">
    <location>
        <begin position="200"/>
        <end position="224"/>
    </location>
</feature>
<dbReference type="EMBL" id="JAAAUQ010001450">
    <property type="protein sequence ID" value="KAF9138667.1"/>
    <property type="molecule type" value="Genomic_DNA"/>
</dbReference>
<name>A0A9P5RP79_9FUNG</name>
<feature type="region of interest" description="Disordered" evidence="1">
    <location>
        <begin position="432"/>
        <end position="532"/>
    </location>
</feature>
<dbReference type="InterPro" id="IPR028241">
    <property type="entry name" value="RAVE2/Rogdi"/>
</dbReference>
<feature type="compositionally biased region" description="Polar residues" evidence="1">
    <location>
        <begin position="473"/>
        <end position="483"/>
    </location>
</feature>
<comment type="caution">
    <text evidence="2">The sequence shown here is derived from an EMBL/GenBank/DDBJ whole genome shotgun (WGS) entry which is preliminary data.</text>
</comment>
<accession>A0A9P5RP79</accession>
<evidence type="ECO:0000256" key="1">
    <source>
        <dbReference type="SAM" id="MobiDB-lite"/>
    </source>
</evidence>
<evidence type="ECO:0000313" key="2">
    <source>
        <dbReference type="EMBL" id="KAF9138667.1"/>
    </source>
</evidence>
<dbReference type="GO" id="GO:0043291">
    <property type="term" value="C:RAVE complex"/>
    <property type="evidence" value="ECO:0007669"/>
    <property type="project" value="TreeGrafter"/>
</dbReference>
<evidence type="ECO:0000313" key="3">
    <source>
        <dbReference type="Proteomes" id="UP000748756"/>
    </source>
</evidence>
<dbReference type="OrthoDB" id="66510at2759"/>
<feature type="compositionally biased region" description="Low complexity" evidence="1">
    <location>
        <begin position="119"/>
        <end position="136"/>
    </location>
</feature>
<feature type="compositionally biased region" description="Low complexity" evidence="1">
    <location>
        <begin position="200"/>
        <end position="219"/>
    </location>
</feature>
<feature type="compositionally biased region" description="Gly residues" evidence="1">
    <location>
        <begin position="437"/>
        <end position="452"/>
    </location>
</feature>